<evidence type="ECO:0000313" key="5">
    <source>
        <dbReference type="EMBL" id="ONK75232.1"/>
    </source>
</evidence>
<feature type="region of interest" description="Disordered" evidence="3">
    <location>
        <begin position="252"/>
        <end position="276"/>
    </location>
</feature>
<evidence type="ECO:0000256" key="3">
    <source>
        <dbReference type="SAM" id="MobiDB-lite"/>
    </source>
</evidence>
<dbReference type="Pfam" id="PF04780">
    <property type="entry name" value="DUF629"/>
    <property type="match status" value="1"/>
</dbReference>
<dbReference type="OMA" id="HIRYEEA"/>
<feature type="domain" description="DUF629" evidence="4">
    <location>
        <begin position="10"/>
        <end position="237"/>
    </location>
</feature>
<evidence type="ECO:0000256" key="2">
    <source>
        <dbReference type="ARBA" id="ARBA00022801"/>
    </source>
</evidence>
<feature type="compositionally biased region" description="Basic residues" evidence="3">
    <location>
        <begin position="389"/>
        <end position="405"/>
    </location>
</feature>
<keyword evidence="6" id="KW-1185">Reference proteome</keyword>
<dbReference type="PANTHER" id="PTHR22975">
    <property type="entry name" value="UBIQUITIN SPECIFIC PROTEINASE"/>
    <property type="match status" value="1"/>
</dbReference>
<keyword evidence="1" id="KW-0833">Ubl conjugation pathway</keyword>
<dbReference type="PANTHER" id="PTHR22975:SF19">
    <property type="entry name" value="EXPRESSED PROTEIN"/>
    <property type="match status" value="1"/>
</dbReference>
<dbReference type="OrthoDB" id="1052909at2759"/>
<dbReference type="Proteomes" id="UP000243459">
    <property type="component" value="Chromosome 3"/>
</dbReference>
<reference evidence="6" key="1">
    <citation type="journal article" date="2017" name="Nat. Commun.">
        <title>The asparagus genome sheds light on the origin and evolution of a young Y chromosome.</title>
        <authorList>
            <person name="Harkess A."/>
            <person name="Zhou J."/>
            <person name="Xu C."/>
            <person name="Bowers J.E."/>
            <person name="Van der Hulst R."/>
            <person name="Ayyampalayam S."/>
            <person name="Mercati F."/>
            <person name="Riccardi P."/>
            <person name="McKain M.R."/>
            <person name="Kakrana A."/>
            <person name="Tang H."/>
            <person name="Ray J."/>
            <person name="Groenendijk J."/>
            <person name="Arikit S."/>
            <person name="Mathioni S.M."/>
            <person name="Nakano M."/>
            <person name="Shan H."/>
            <person name="Telgmann-Rauber A."/>
            <person name="Kanno A."/>
            <person name="Yue Z."/>
            <person name="Chen H."/>
            <person name="Li W."/>
            <person name="Chen Y."/>
            <person name="Xu X."/>
            <person name="Zhang Y."/>
            <person name="Luo S."/>
            <person name="Chen H."/>
            <person name="Gao J."/>
            <person name="Mao Z."/>
            <person name="Pires J.C."/>
            <person name="Luo M."/>
            <person name="Kudrna D."/>
            <person name="Wing R.A."/>
            <person name="Meyers B.C."/>
            <person name="Yi K."/>
            <person name="Kong H."/>
            <person name="Lavrijsen P."/>
            <person name="Sunseri F."/>
            <person name="Falavigna A."/>
            <person name="Ye Y."/>
            <person name="Leebens-Mack J.H."/>
            <person name="Chen G."/>
        </authorList>
    </citation>
    <scope>NUCLEOTIDE SEQUENCE [LARGE SCALE GENOMIC DNA]</scope>
    <source>
        <strain evidence="6">cv. DH0086</strain>
    </source>
</reference>
<organism evidence="5 6">
    <name type="scientific">Asparagus officinalis</name>
    <name type="common">Garden asparagus</name>
    <dbReference type="NCBI Taxonomy" id="4686"/>
    <lineage>
        <taxon>Eukaryota</taxon>
        <taxon>Viridiplantae</taxon>
        <taxon>Streptophyta</taxon>
        <taxon>Embryophyta</taxon>
        <taxon>Tracheophyta</taxon>
        <taxon>Spermatophyta</taxon>
        <taxon>Magnoliopsida</taxon>
        <taxon>Liliopsida</taxon>
        <taxon>Asparagales</taxon>
        <taxon>Asparagaceae</taxon>
        <taxon>Asparagoideae</taxon>
        <taxon>Asparagus</taxon>
    </lineage>
</organism>
<dbReference type="EMBL" id="CM007383">
    <property type="protein sequence ID" value="ONK75232.1"/>
    <property type="molecule type" value="Genomic_DNA"/>
</dbReference>
<dbReference type="AlphaFoldDB" id="A0A5P1FAN9"/>
<accession>A0A5P1FAN9</accession>
<dbReference type="InterPro" id="IPR006865">
    <property type="entry name" value="DUF629"/>
</dbReference>
<dbReference type="InterPro" id="IPR052398">
    <property type="entry name" value="Ubiquitin_hydrolase_53/54"/>
</dbReference>
<evidence type="ECO:0000313" key="6">
    <source>
        <dbReference type="Proteomes" id="UP000243459"/>
    </source>
</evidence>
<feature type="region of interest" description="Disordered" evidence="3">
    <location>
        <begin position="350"/>
        <end position="405"/>
    </location>
</feature>
<gene>
    <name evidence="5" type="ORF">A4U43_C03F14730</name>
</gene>
<feature type="compositionally biased region" description="Basic and acidic residues" evidence="3">
    <location>
        <begin position="364"/>
        <end position="379"/>
    </location>
</feature>
<evidence type="ECO:0000259" key="4">
    <source>
        <dbReference type="Pfam" id="PF04780"/>
    </source>
</evidence>
<sequence>MTANDNLLQPLSGDKERSRLLKLIKYNFWMLITNNCLSMSHIDKVLKYAMGEIQVLPSAQELENVQTGDQLIFSIRLLDSLQLKEVFDFLESLMKACKLGPYAESRGPSRDAFLDSPEDDIRIGVTLDDSLSYIDLNLEPLSSSENSSSPDGEARNTPDVNSVICWLYDDQNDKEKIKALAKEREVGADKIVENLQKEYSELYAVCGEKLLEYQDALKFLKNEIENEPGERTNSAEIPIEWKKELAKGEAFKESRNTDGSINQSDNDDENISRTGSIYNSNTKSAFRKLEEPSNKKLCIVDAKIMKNLATIKQLKSNLERVCFVDYRAILVPLLRVYMQEALKRRIEEHSQRISEEASGASLKELLHDDEKDRDKRDFSPKQLQETSKDRKKSSNSKKSKGKKSR</sequence>
<name>A0A5P1FAN9_ASPOF</name>
<protein>
    <recommendedName>
        <fullName evidence="4">DUF629 domain-containing protein</fullName>
    </recommendedName>
</protein>
<keyword evidence="2" id="KW-0378">Hydrolase</keyword>
<dbReference type="GO" id="GO:0016787">
    <property type="term" value="F:hydrolase activity"/>
    <property type="evidence" value="ECO:0007669"/>
    <property type="project" value="UniProtKB-KW"/>
</dbReference>
<dbReference type="Gramene" id="ONK75232">
    <property type="protein sequence ID" value="ONK75232"/>
    <property type="gene ID" value="A4U43_C03F14730"/>
</dbReference>
<proteinExistence type="predicted"/>
<evidence type="ECO:0000256" key="1">
    <source>
        <dbReference type="ARBA" id="ARBA00022786"/>
    </source>
</evidence>